<comment type="caution">
    <text evidence="1">The sequence shown here is derived from an EMBL/GenBank/DDBJ whole genome shotgun (WGS) entry which is preliminary data.</text>
</comment>
<dbReference type="RefSeq" id="WP_205116841.1">
    <property type="nucleotide sequence ID" value="NZ_JAFBCM010000001.1"/>
</dbReference>
<protein>
    <submittedName>
        <fullName evidence="1">Uncharacterized protein</fullName>
    </submittedName>
</protein>
<dbReference type="EMBL" id="JBHRZH010000006">
    <property type="protein sequence ID" value="MFC3760624.1"/>
    <property type="molecule type" value="Genomic_DNA"/>
</dbReference>
<evidence type="ECO:0000313" key="1">
    <source>
        <dbReference type="EMBL" id="MFC3760624.1"/>
    </source>
</evidence>
<evidence type="ECO:0000313" key="2">
    <source>
        <dbReference type="Proteomes" id="UP001595699"/>
    </source>
</evidence>
<accession>A0ABV7Y769</accession>
<gene>
    <name evidence="1" type="ORF">ACFOUW_07230</name>
</gene>
<proteinExistence type="predicted"/>
<sequence>MSEIKLPLDALYPTAQQDLRIQRAEGLLTSRCMRGRGFSYAPPAPFHFDMASARERLFGLIDEKEARAHGYAGRVEAESRPPASPPLSATVEKALTGCVSESAKAVSGGVENVDPSVLDELSMRTGGMAEADERVKAKFREWSACMKAEGFAFADPWQPNDDPRWQPGKPTAVEKRTAVADVRCKHSTGLVDTWYTVLVGYQREAMSTFAGQLGRLADATATRDRNAKRVLADAR</sequence>
<reference evidence="2" key="1">
    <citation type="journal article" date="2019" name="Int. J. Syst. Evol. Microbiol.">
        <title>The Global Catalogue of Microorganisms (GCM) 10K type strain sequencing project: providing services to taxonomists for standard genome sequencing and annotation.</title>
        <authorList>
            <consortium name="The Broad Institute Genomics Platform"/>
            <consortium name="The Broad Institute Genome Sequencing Center for Infectious Disease"/>
            <person name="Wu L."/>
            <person name="Ma J."/>
        </authorList>
    </citation>
    <scope>NUCLEOTIDE SEQUENCE [LARGE SCALE GENOMIC DNA]</scope>
    <source>
        <strain evidence="2">CGMCC 4.7241</strain>
    </source>
</reference>
<organism evidence="1 2">
    <name type="scientific">Tenggerimyces flavus</name>
    <dbReference type="NCBI Taxonomy" id="1708749"/>
    <lineage>
        <taxon>Bacteria</taxon>
        <taxon>Bacillati</taxon>
        <taxon>Actinomycetota</taxon>
        <taxon>Actinomycetes</taxon>
        <taxon>Propionibacteriales</taxon>
        <taxon>Nocardioidaceae</taxon>
        <taxon>Tenggerimyces</taxon>
    </lineage>
</organism>
<name>A0ABV7Y769_9ACTN</name>
<keyword evidence="2" id="KW-1185">Reference proteome</keyword>
<dbReference type="Proteomes" id="UP001595699">
    <property type="component" value="Unassembled WGS sequence"/>
</dbReference>